<organism evidence="2 3">
    <name type="scientific">Brevibacillus brevis</name>
    <name type="common">Bacillus brevis</name>
    <dbReference type="NCBI Taxonomy" id="1393"/>
    <lineage>
        <taxon>Bacteria</taxon>
        <taxon>Bacillati</taxon>
        <taxon>Bacillota</taxon>
        <taxon>Bacilli</taxon>
        <taxon>Bacillales</taxon>
        <taxon>Paenibacillaceae</taxon>
        <taxon>Brevibacillus</taxon>
    </lineage>
</organism>
<name>A0ABY9TDB9_BREBE</name>
<feature type="domain" description="Xylose isomerase-like TIM barrel" evidence="1">
    <location>
        <begin position="36"/>
        <end position="290"/>
    </location>
</feature>
<dbReference type="PANTHER" id="PTHR12110">
    <property type="entry name" value="HYDROXYPYRUVATE ISOMERASE"/>
    <property type="match status" value="1"/>
</dbReference>
<dbReference type="Proteomes" id="UP001256827">
    <property type="component" value="Chromosome"/>
</dbReference>
<dbReference type="EMBL" id="CP134050">
    <property type="protein sequence ID" value="WNC17007.1"/>
    <property type="molecule type" value="Genomic_DNA"/>
</dbReference>
<evidence type="ECO:0000313" key="2">
    <source>
        <dbReference type="EMBL" id="WNC17007.1"/>
    </source>
</evidence>
<keyword evidence="2" id="KW-0456">Lyase</keyword>
<accession>A0ABY9TDB9</accession>
<dbReference type="InterPro" id="IPR030823">
    <property type="entry name" value="IolE/MocC"/>
</dbReference>
<dbReference type="EC" id="4.2.1.44" evidence="2"/>
<dbReference type="Gene3D" id="3.20.20.150">
    <property type="entry name" value="Divalent-metal-dependent TIM barrel enzymes"/>
    <property type="match status" value="1"/>
</dbReference>
<keyword evidence="3" id="KW-1185">Reference proteome</keyword>
<dbReference type="NCBIfam" id="TIGR04379">
    <property type="entry name" value="myo_inos_iolE"/>
    <property type="match status" value="1"/>
</dbReference>
<dbReference type="GO" id="GO:0050114">
    <property type="term" value="F:myo-inosose-2 dehydratase activity"/>
    <property type="evidence" value="ECO:0007669"/>
    <property type="project" value="UniProtKB-EC"/>
</dbReference>
<evidence type="ECO:0000313" key="3">
    <source>
        <dbReference type="Proteomes" id="UP001256827"/>
    </source>
</evidence>
<gene>
    <name evidence="2" type="primary">iolE</name>
    <name evidence="2" type="ORF">RGB73_12070</name>
</gene>
<sequence>MSIAWGQLKLGISPINWVNEDVLELGDHYTYEEVLDDFARLGFSGTENCRKFPKDPRLLKEALGDRGIQLTSQWKGVVFSDPAIRQAELAAYRRHVEFLHEMGSEHVVTCELGGSIIGDARRPRGVVEVIPPTDEQWNHMVEGLHQAGDICREYGMKLVYHYHIGTIVEKPEEIDRLMETTDPDLVHLLFDTGHAYYGGADPLMLLTKYADRIPYIHLKDVRQEVLDRVRAKQMPFQSAIREGVFTVPGDGAIDFSPILRKLIQNGFAGWMILEAEQDPAIAEPNAYAEKCKRYLDSILQPNGGKEEQPCPI</sequence>
<dbReference type="InterPro" id="IPR036237">
    <property type="entry name" value="Xyl_isomerase-like_sf"/>
</dbReference>
<proteinExistence type="predicted"/>
<dbReference type="InterPro" id="IPR050312">
    <property type="entry name" value="IolE/XylAMocC-like"/>
</dbReference>
<evidence type="ECO:0000259" key="1">
    <source>
        <dbReference type="Pfam" id="PF01261"/>
    </source>
</evidence>
<protein>
    <submittedName>
        <fullName evidence="2">Myo-inosose-2 dehydratase</fullName>
        <ecNumber evidence="2">4.2.1.44</ecNumber>
    </submittedName>
</protein>
<dbReference type="PANTHER" id="PTHR12110:SF41">
    <property type="entry name" value="INOSOSE DEHYDRATASE"/>
    <property type="match status" value="1"/>
</dbReference>
<dbReference type="RefSeq" id="WP_310772296.1">
    <property type="nucleotide sequence ID" value="NZ_CP134050.1"/>
</dbReference>
<dbReference type="SUPFAM" id="SSF51658">
    <property type="entry name" value="Xylose isomerase-like"/>
    <property type="match status" value="1"/>
</dbReference>
<reference evidence="2 3" key="1">
    <citation type="submission" date="2023-09" db="EMBL/GenBank/DDBJ databases">
        <title>Complete Genome and Methylome dissection of Bacillus brevis NEB573 original source of BbsI restriction endonuclease.</title>
        <authorList>
            <person name="Fomenkov A."/>
            <person name="Roberts R.D."/>
        </authorList>
    </citation>
    <scope>NUCLEOTIDE SEQUENCE [LARGE SCALE GENOMIC DNA]</scope>
    <source>
        <strain evidence="2 3">NEB573</strain>
    </source>
</reference>
<dbReference type="InterPro" id="IPR013022">
    <property type="entry name" value="Xyl_isomerase-like_TIM-brl"/>
</dbReference>
<dbReference type="Pfam" id="PF01261">
    <property type="entry name" value="AP_endonuc_2"/>
    <property type="match status" value="1"/>
</dbReference>